<organism evidence="3 4">
    <name type="scientific">Plectosphaerella cucumerina</name>
    <dbReference type="NCBI Taxonomy" id="40658"/>
    <lineage>
        <taxon>Eukaryota</taxon>
        <taxon>Fungi</taxon>
        <taxon>Dikarya</taxon>
        <taxon>Ascomycota</taxon>
        <taxon>Pezizomycotina</taxon>
        <taxon>Sordariomycetes</taxon>
        <taxon>Hypocreomycetidae</taxon>
        <taxon>Glomerellales</taxon>
        <taxon>Plectosphaerellaceae</taxon>
        <taxon>Plectosphaerella</taxon>
    </lineage>
</organism>
<evidence type="ECO:0000256" key="2">
    <source>
        <dbReference type="SAM" id="SignalP"/>
    </source>
</evidence>
<protein>
    <recommendedName>
        <fullName evidence="5">Secreted protein</fullName>
    </recommendedName>
</protein>
<keyword evidence="2" id="KW-0732">Signal</keyword>
<feature type="compositionally biased region" description="Low complexity" evidence="1">
    <location>
        <begin position="50"/>
        <end position="59"/>
    </location>
</feature>
<sequence length="88" mass="9755">MAATQSVLCSCLIVLLRMATPGKCRYGDERRAEPGAEPVHRTWRPRGRCTRTSSRSSACETRRPLGPSAPCSHSPFRLRDGAIWTHCS</sequence>
<feature type="chain" id="PRO_5035478099" description="Secreted protein" evidence="2">
    <location>
        <begin position="25"/>
        <end position="88"/>
    </location>
</feature>
<dbReference type="Proteomes" id="UP000813385">
    <property type="component" value="Unassembled WGS sequence"/>
</dbReference>
<evidence type="ECO:0000256" key="1">
    <source>
        <dbReference type="SAM" id="MobiDB-lite"/>
    </source>
</evidence>
<gene>
    <name evidence="3" type="ORF">B0T11DRAFT_48440</name>
</gene>
<reference evidence="3" key="1">
    <citation type="journal article" date="2021" name="Nat. Commun.">
        <title>Genetic determinants of endophytism in the Arabidopsis root mycobiome.</title>
        <authorList>
            <person name="Mesny F."/>
            <person name="Miyauchi S."/>
            <person name="Thiergart T."/>
            <person name="Pickel B."/>
            <person name="Atanasova L."/>
            <person name="Karlsson M."/>
            <person name="Huettel B."/>
            <person name="Barry K.W."/>
            <person name="Haridas S."/>
            <person name="Chen C."/>
            <person name="Bauer D."/>
            <person name="Andreopoulos W."/>
            <person name="Pangilinan J."/>
            <person name="LaButti K."/>
            <person name="Riley R."/>
            <person name="Lipzen A."/>
            <person name="Clum A."/>
            <person name="Drula E."/>
            <person name="Henrissat B."/>
            <person name="Kohler A."/>
            <person name="Grigoriev I.V."/>
            <person name="Martin F.M."/>
            <person name="Hacquard S."/>
        </authorList>
    </citation>
    <scope>NUCLEOTIDE SEQUENCE</scope>
    <source>
        <strain evidence="3">MPI-CAGE-AT-0016</strain>
    </source>
</reference>
<proteinExistence type="predicted"/>
<feature type="region of interest" description="Disordered" evidence="1">
    <location>
        <begin position="28"/>
        <end position="70"/>
    </location>
</feature>
<feature type="compositionally biased region" description="Basic and acidic residues" evidence="1">
    <location>
        <begin position="28"/>
        <end position="40"/>
    </location>
</feature>
<evidence type="ECO:0000313" key="3">
    <source>
        <dbReference type="EMBL" id="KAH7366871.1"/>
    </source>
</evidence>
<feature type="signal peptide" evidence="2">
    <location>
        <begin position="1"/>
        <end position="24"/>
    </location>
</feature>
<keyword evidence="4" id="KW-1185">Reference proteome</keyword>
<dbReference type="EMBL" id="JAGPXD010000002">
    <property type="protein sequence ID" value="KAH7366871.1"/>
    <property type="molecule type" value="Genomic_DNA"/>
</dbReference>
<dbReference type="AlphaFoldDB" id="A0A8K0X6H1"/>
<accession>A0A8K0X6H1</accession>
<name>A0A8K0X6H1_9PEZI</name>
<evidence type="ECO:0000313" key="4">
    <source>
        <dbReference type="Proteomes" id="UP000813385"/>
    </source>
</evidence>
<comment type="caution">
    <text evidence="3">The sequence shown here is derived from an EMBL/GenBank/DDBJ whole genome shotgun (WGS) entry which is preliminary data.</text>
</comment>
<evidence type="ECO:0008006" key="5">
    <source>
        <dbReference type="Google" id="ProtNLM"/>
    </source>
</evidence>